<dbReference type="InterPro" id="IPR036651">
    <property type="entry name" value="Gln_synt_N_sf"/>
</dbReference>
<keyword evidence="3" id="KW-0436">Ligase</keyword>
<evidence type="ECO:0000256" key="1">
    <source>
        <dbReference type="ARBA" id="ARBA00001946"/>
    </source>
</evidence>
<dbReference type="InterPro" id="IPR014746">
    <property type="entry name" value="Gln_synth/guanido_kin_cat_dom"/>
</dbReference>
<keyword evidence="5" id="KW-0067">ATP-binding</keyword>
<evidence type="ECO:0000313" key="12">
    <source>
        <dbReference type="Proteomes" id="UP000660861"/>
    </source>
</evidence>
<dbReference type="InterPro" id="IPR027303">
    <property type="entry name" value="Gln_synth_gly_rich_site"/>
</dbReference>
<gene>
    <name evidence="11" type="ORF">H8709_05115</name>
</gene>
<proteinExistence type="inferred from homology"/>
<evidence type="ECO:0000256" key="3">
    <source>
        <dbReference type="ARBA" id="ARBA00022598"/>
    </source>
</evidence>
<dbReference type="PANTHER" id="PTHR43785">
    <property type="entry name" value="GAMMA-GLUTAMYLPUTRESCINE SYNTHETASE"/>
    <property type="match status" value="1"/>
</dbReference>
<dbReference type="GO" id="GO:0004356">
    <property type="term" value="F:glutamine synthetase activity"/>
    <property type="evidence" value="ECO:0007669"/>
    <property type="project" value="InterPro"/>
</dbReference>
<dbReference type="GO" id="GO:0006542">
    <property type="term" value="P:glutamine biosynthetic process"/>
    <property type="evidence" value="ECO:0007669"/>
    <property type="project" value="InterPro"/>
</dbReference>
<feature type="domain" description="GS catalytic" evidence="10">
    <location>
        <begin position="107"/>
        <end position="405"/>
    </location>
</feature>
<evidence type="ECO:0000259" key="9">
    <source>
        <dbReference type="PROSITE" id="PS51986"/>
    </source>
</evidence>
<sequence>MKYSKDEVMQYIKEDDVKFIRLTFCDVFGKQKNISIMPEELDRAFAYGIAFDASSIEGYGDETHSDLFLKPDSQTLMALPWRPEHGKVVRMFSDVTYPSGKPYECDTRYLLKKAVQAADDAGVSFYFGAEQEFYLFELDQNGKPTKTPYDDAGYMDVAPEDKGENIRREICLTLEQMGIRPESSHHEGGPGQNEIDFRYSDPLTAADNVMTFQTIVKTVARRNGLCADFSPKPLENHPGNGFHINMSIKSKDGSDNLPHMIAGVLEKASEMTAFLNPTEESYMRFGHNRAPRYISWSSENRSQLVRIPAAHGEYRRAELRSPDPTSNPYLAFALIIYAGLYGIENKLDMPKVVDQNLFKANADLISKLQKLPDSLDEACLLAKQSKFIAEHIPTAVLDIYCSKSL</sequence>
<dbReference type="SUPFAM" id="SSF54368">
    <property type="entry name" value="Glutamine synthetase, N-terminal domain"/>
    <property type="match status" value="1"/>
</dbReference>
<keyword evidence="6" id="KW-0460">Magnesium</keyword>
<dbReference type="Pfam" id="PF03951">
    <property type="entry name" value="Gln-synt_N"/>
    <property type="match status" value="1"/>
</dbReference>
<dbReference type="PROSITE" id="PS51987">
    <property type="entry name" value="GS_CATALYTIC"/>
    <property type="match status" value="1"/>
</dbReference>
<dbReference type="GO" id="GO:0005524">
    <property type="term" value="F:ATP binding"/>
    <property type="evidence" value="ECO:0007669"/>
    <property type="project" value="UniProtKB-KW"/>
</dbReference>
<dbReference type="EMBL" id="JACRTC010000002">
    <property type="protein sequence ID" value="MBC8570206.1"/>
    <property type="molecule type" value="Genomic_DNA"/>
</dbReference>
<comment type="cofactor">
    <cofactor evidence="1">
        <name>Mg(2+)</name>
        <dbReference type="ChEBI" id="CHEBI:18420"/>
    </cofactor>
</comment>
<dbReference type="Gene3D" id="3.10.20.70">
    <property type="entry name" value="Glutamine synthetase, N-terminal domain"/>
    <property type="match status" value="1"/>
</dbReference>
<dbReference type="Gene3D" id="3.30.590.10">
    <property type="entry name" value="Glutamine synthetase/guanido kinase, catalytic domain"/>
    <property type="match status" value="1"/>
</dbReference>
<dbReference type="InterPro" id="IPR008147">
    <property type="entry name" value="Gln_synt_N"/>
</dbReference>
<dbReference type="AlphaFoldDB" id="A0A926EE24"/>
<dbReference type="PROSITE" id="PS51986">
    <property type="entry name" value="GS_BETA_GRASP"/>
    <property type="match status" value="1"/>
</dbReference>
<evidence type="ECO:0000256" key="6">
    <source>
        <dbReference type="ARBA" id="ARBA00022842"/>
    </source>
</evidence>
<evidence type="ECO:0000256" key="5">
    <source>
        <dbReference type="ARBA" id="ARBA00022840"/>
    </source>
</evidence>
<keyword evidence="4" id="KW-0547">Nucleotide-binding</keyword>
<dbReference type="Pfam" id="PF00120">
    <property type="entry name" value="Gln-synt_C"/>
    <property type="match status" value="1"/>
</dbReference>
<dbReference type="Proteomes" id="UP000660861">
    <property type="component" value="Unassembled WGS sequence"/>
</dbReference>
<dbReference type="PROSITE" id="PS00181">
    <property type="entry name" value="GLNA_ATP"/>
    <property type="match status" value="1"/>
</dbReference>
<dbReference type="SUPFAM" id="SSF55931">
    <property type="entry name" value="Glutamine synthetase/guanido kinase"/>
    <property type="match status" value="1"/>
</dbReference>
<evidence type="ECO:0000256" key="4">
    <source>
        <dbReference type="ARBA" id="ARBA00022741"/>
    </source>
</evidence>
<evidence type="ECO:0000256" key="7">
    <source>
        <dbReference type="PROSITE-ProRule" id="PRU01330"/>
    </source>
</evidence>
<name>A0A926EE24_9FIRM</name>
<organism evidence="11 12">
    <name type="scientific">Zongyangia hominis</name>
    <dbReference type="NCBI Taxonomy" id="2763677"/>
    <lineage>
        <taxon>Bacteria</taxon>
        <taxon>Bacillati</taxon>
        <taxon>Bacillota</taxon>
        <taxon>Clostridia</taxon>
        <taxon>Eubacteriales</taxon>
        <taxon>Oscillospiraceae</taxon>
        <taxon>Zongyangia</taxon>
    </lineage>
</organism>
<evidence type="ECO:0000256" key="2">
    <source>
        <dbReference type="ARBA" id="ARBA00009897"/>
    </source>
</evidence>
<comment type="caution">
    <text evidence="11">The sequence shown here is derived from an EMBL/GenBank/DDBJ whole genome shotgun (WGS) entry which is preliminary data.</text>
</comment>
<dbReference type="RefSeq" id="WP_262397290.1">
    <property type="nucleotide sequence ID" value="NZ_JACRTC010000002.1"/>
</dbReference>
<accession>A0A926EE24</accession>
<comment type="similarity">
    <text evidence="2 7 8">Belongs to the glutamine synthetase family.</text>
</comment>
<keyword evidence="12" id="KW-1185">Reference proteome</keyword>
<protein>
    <submittedName>
        <fullName evidence="11">Glutamine synthetase</fullName>
    </submittedName>
</protein>
<evidence type="ECO:0000256" key="8">
    <source>
        <dbReference type="RuleBase" id="RU000384"/>
    </source>
</evidence>
<feature type="domain" description="GS beta-grasp" evidence="9">
    <location>
        <begin position="15"/>
        <end position="100"/>
    </location>
</feature>
<evidence type="ECO:0000313" key="11">
    <source>
        <dbReference type="EMBL" id="MBC8570206.1"/>
    </source>
</evidence>
<dbReference type="SMART" id="SM01230">
    <property type="entry name" value="Gln-synt_C"/>
    <property type="match status" value="1"/>
</dbReference>
<dbReference type="PANTHER" id="PTHR43785:SF12">
    <property type="entry name" value="TYPE-1 GLUTAMINE SYNTHETASE 2"/>
    <property type="match status" value="1"/>
</dbReference>
<dbReference type="InterPro" id="IPR008146">
    <property type="entry name" value="Gln_synth_cat_dom"/>
</dbReference>
<evidence type="ECO:0000259" key="10">
    <source>
        <dbReference type="PROSITE" id="PS51987"/>
    </source>
</evidence>
<reference evidence="11" key="1">
    <citation type="submission" date="2020-08" db="EMBL/GenBank/DDBJ databases">
        <title>Genome public.</title>
        <authorList>
            <person name="Liu C."/>
            <person name="Sun Q."/>
        </authorList>
    </citation>
    <scope>NUCLEOTIDE SEQUENCE</scope>
    <source>
        <strain evidence="11">NSJ-54</strain>
    </source>
</reference>